<dbReference type="Gene3D" id="2.70.70.10">
    <property type="entry name" value="Glucose Permease (Domain IIA)"/>
    <property type="match status" value="1"/>
</dbReference>
<evidence type="ECO:0000259" key="4">
    <source>
        <dbReference type="Pfam" id="PF01551"/>
    </source>
</evidence>
<dbReference type="InterPro" id="IPR011055">
    <property type="entry name" value="Dup_hybrid_motif"/>
</dbReference>
<feature type="coiled-coil region" evidence="1">
    <location>
        <begin position="101"/>
        <end position="135"/>
    </location>
</feature>
<dbReference type="AlphaFoldDB" id="A0A511B413"/>
<dbReference type="Pfam" id="PF01551">
    <property type="entry name" value="Peptidase_M23"/>
    <property type="match status" value="1"/>
</dbReference>
<feature type="domain" description="M23ase beta-sheet core" evidence="4">
    <location>
        <begin position="332"/>
        <end position="421"/>
    </location>
</feature>
<keyword evidence="6" id="KW-1185">Reference proteome</keyword>
<evidence type="ECO:0000256" key="2">
    <source>
        <dbReference type="SAM" id="MobiDB-lite"/>
    </source>
</evidence>
<proteinExistence type="predicted"/>
<feature type="signal peptide" evidence="3">
    <location>
        <begin position="1"/>
        <end position="21"/>
    </location>
</feature>
<gene>
    <name evidence="5" type="ORF">GWA01_20410</name>
</gene>
<reference evidence="5 6" key="1">
    <citation type="submission" date="2019-07" db="EMBL/GenBank/DDBJ databases">
        <title>Whole genome shotgun sequence of Gluconobacter wancherniae NBRC 103581.</title>
        <authorList>
            <person name="Hosoyama A."/>
            <person name="Uohara A."/>
            <person name="Ohji S."/>
            <person name="Ichikawa N."/>
        </authorList>
    </citation>
    <scope>NUCLEOTIDE SEQUENCE [LARGE SCALE GENOMIC DNA]</scope>
    <source>
        <strain evidence="5 6">NBRC 103581</strain>
    </source>
</reference>
<dbReference type="Proteomes" id="UP000321230">
    <property type="component" value="Unassembled WGS sequence"/>
</dbReference>
<evidence type="ECO:0000256" key="1">
    <source>
        <dbReference type="SAM" id="Coils"/>
    </source>
</evidence>
<feature type="region of interest" description="Disordered" evidence="2">
    <location>
        <begin position="292"/>
        <end position="315"/>
    </location>
</feature>
<comment type="caution">
    <text evidence="5">The sequence shown here is derived from an EMBL/GenBank/DDBJ whole genome shotgun (WGS) entry which is preliminary data.</text>
</comment>
<dbReference type="OrthoDB" id="9809144at2"/>
<sequence length="425" mass="45046">MKATKAFWLLLPLICVTAAGAAPPHKSSHTTHHAPPASSAGQRALDRAEAARKALIAKQVQQAATIRARQAAALQAQQRAKLQTAQTATFSHQTQHAQTALNDTQKRILDLTAAIDALQLRRIEASREIAQQNAALQPLLPIAERLSVAPNAALFASPGTASESVEALSIIGGFSRLTQQRAQQLQARQEELRTISASLASHEKELTTLRQSQLNVRDAAAARTHQSARQEAVADQAALNARHAVAQAMQDAADLSEEITRLEKQEAQARAALEAEARALIRAHRLQDAQRASSKAKALSSNGTGVSGSNGHAPVSGRVAVRWSQDTEAGPATGITYATVSGATVNAPCKGRIEFAGPFRSFGQMLILDCGRNYRFVLSGLQTLGVTTGQNIGHSAALGSMPTSNGMLFVQLRHGAQTVNPAPFL</sequence>
<keyword evidence="1" id="KW-0175">Coiled coil</keyword>
<feature type="region of interest" description="Disordered" evidence="2">
    <location>
        <begin position="21"/>
        <end position="45"/>
    </location>
</feature>
<evidence type="ECO:0000256" key="3">
    <source>
        <dbReference type="SAM" id="SignalP"/>
    </source>
</evidence>
<accession>A0A511B413</accession>
<dbReference type="SUPFAM" id="SSF51261">
    <property type="entry name" value="Duplicated hybrid motif"/>
    <property type="match status" value="1"/>
</dbReference>
<dbReference type="RefSeq" id="WP_146797290.1">
    <property type="nucleotide sequence ID" value="NZ_BARC01000006.1"/>
</dbReference>
<protein>
    <recommendedName>
        <fullName evidence="4">M23ase beta-sheet core domain-containing protein</fullName>
    </recommendedName>
</protein>
<evidence type="ECO:0000313" key="5">
    <source>
        <dbReference type="EMBL" id="GEK94271.1"/>
    </source>
</evidence>
<evidence type="ECO:0000313" key="6">
    <source>
        <dbReference type="Proteomes" id="UP000321230"/>
    </source>
</evidence>
<dbReference type="EMBL" id="BJUZ01000002">
    <property type="protein sequence ID" value="GEK94271.1"/>
    <property type="molecule type" value="Genomic_DNA"/>
</dbReference>
<dbReference type="InterPro" id="IPR016047">
    <property type="entry name" value="M23ase_b-sheet_dom"/>
</dbReference>
<name>A0A511B413_9PROT</name>
<keyword evidence="3" id="KW-0732">Signal</keyword>
<feature type="compositionally biased region" description="Low complexity" evidence="2">
    <location>
        <begin position="300"/>
        <end position="311"/>
    </location>
</feature>
<feature type="coiled-coil region" evidence="1">
    <location>
        <begin position="245"/>
        <end position="279"/>
    </location>
</feature>
<feature type="chain" id="PRO_5022024583" description="M23ase beta-sheet core domain-containing protein" evidence="3">
    <location>
        <begin position="22"/>
        <end position="425"/>
    </location>
</feature>
<organism evidence="5 6">
    <name type="scientific">Gluconobacter wancherniae NBRC 103581</name>
    <dbReference type="NCBI Taxonomy" id="656744"/>
    <lineage>
        <taxon>Bacteria</taxon>
        <taxon>Pseudomonadati</taxon>
        <taxon>Pseudomonadota</taxon>
        <taxon>Alphaproteobacteria</taxon>
        <taxon>Acetobacterales</taxon>
        <taxon>Acetobacteraceae</taxon>
        <taxon>Gluconobacter</taxon>
    </lineage>
</organism>